<comment type="miscellaneous">
    <text evidence="14">Bacitracin is thought to be involved in the inhibition of peptidoglycan synthesis by sequestering undecaprenyl diphosphate, thereby reducing the pool of lipid carrier available.</text>
</comment>
<reference evidence="15 16" key="1">
    <citation type="submission" date="2019-02" db="EMBL/GenBank/DDBJ databases">
        <title>Deep-cultivation of Planctomycetes and their phenomic and genomic characterization uncovers novel biology.</title>
        <authorList>
            <person name="Wiegand S."/>
            <person name="Jogler M."/>
            <person name="Boedeker C."/>
            <person name="Pinto D."/>
            <person name="Vollmers J."/>
            <person name="Rivas-Marin E."/>
            <person name="Kohn T."/>
            <person name="Peeters S.H."/>
            <person name="Heuer A."/>
            <person name="Rast P."/>
            <person name="Oberbeckmann S."/>
            <person name="Bunk B."/>
            <person name="Jeske O."/>
            <person name="Meyerdierks A."/>
            <person name="Storesund J.E."/>
            <person name="Kallscheuer N."/>
            <person name="Luecker S."/>
            <person name="Lage O.M."/>
            <person name="Pohl T."/>
            <person name="Merkel B.J."/>
            <person name="Hornburger P."/>
            <person name="Mueller R.-W."/>
            <person name="Bruemmer F."/>
            <person name="Labrenz M."/>
            <person name="Spormann A.M."/>
            <person name="Op den Camp H."/>
            <person name="Overmann J."/>
            <person name="Amann R."/>
            <person name="Jetten M.S.M."/>
            <person name="Mascher T."/>
            <person name="Medema M.H."/>
            <person name="Devos D.P."/>
            <person name="Kaster A.-K."/>
            <person name="Ovreas L."/>
            <person name="Rohde M."/>
            <person name="Galperin M.Y."/>
            <person name="Jogler C."/>
        </authorList>
    </citation>
    <scope>NUCLEOTIDE SEQUENCE [LARGE SCALE GENOMIC DNA]</scope>
    <source>
        <strain evidence="15 16">Pan216</strain>
    </source>
</reference>
<dbReference type="GO" id="GO:0005886">
    <property type="term" value="C:plasma membrane"/>
    <property type="evidence" value="ECO:0007669"/>
    <property type="project" value="UniProtKB-SubCell"/>
</dbReference>
<dbReference type="AlphaFoldDB" id="A0A518B9M6"/>
<feature type="transmembrane region" description="Helical" evidence="14">
    <location>
        <begin position="218"/>
        <end position="239"/>
    </location>
</feature>
<keyword evidence="7 14" id="KW-0378">Hydrolase</keyword>
<evidence type="ECO:0000256" key="5">
    <source>
        <dbReference type="ARBA" id="ARBA00022475"/>
    </source>
</evidence>
<keyword evidence="5 14" id="KW-1003">Cell membrane</keyword>
<keyword evidence="6 14" id="KW-0812">Transmembrane</keyword>
<dbReference type="GO" id="GO:0050380">
    <property type="term" value="F:undecaprenyl-diphosphatase activity"/>
    <property type="evidence" value="ECO:0007669"/>
    <property type="project" value="UniProtKB-UniRule"/>
</dbReference>
<comment type="subcellular location">
    <subcellularLocation>
        <location evidence="1 14">Cell membrane</location>
        <topology evidence="1 14">Multi-pass membrane protein</topology>
    </subcellularLocation>
</comment>
<evidence type="ECO:0000256" key="14">
    <source>
        <dbReference type="HAMAP-Rule" id="MF_01006"/>
    </source>
</evidence>
<evidence type="ECO:0000256" key="3">
    <source>
        <dbReference type="ARBA" id="ARBA00012374"/>
    </source>
</evidence>
<feature type="transmembrane region" description="Helical" evidence="14">
    <location>
        <begin position="179"/>
        <end position="198"/>
    </location>
</feature>
<keyword evidence="16" id="KW-1185">Reference proteome</keyword>
<dbReference type="RefSeq" id="WP_145261203.1">
    <property type="nucleotide sequence ID" value="NZ_CP036279.1"/>
</dbReference>
<protein>
    <recommendedName>
        <fullName evidence="4 14">Undecaprenyl-diphosphatase</fullName>
        <ecNumber evidence="3 14">3.6.1.27</ecNumber>
    </recommendedName>
    <alternativeName>
        <fullName evidence="12 14">Bacitracin resistance protein</fullName>
    </alternativeName>
    <alternativeName>
        <fullName evidence="11 14">Undecaprenyl pyrophosphate phosphatase</fullName>
    </alternativeName>
</protein>
<keyword evidence="9 14" id="KW-0472">Membrane</keyword>
<dbReference type="HAMAP" id="MF_01006">
    <property type="entry name" value="Undec_diphosphatase"/>
    <property type="match status" value="1"/>
</dbReference>
<keyword evidence="8 14" id="KW-1133">Transmembrane helix</keyword>
<evidence type="ECO:0000256" key="13">
    <source>
        <dbReference type="ARBA" id="ARBA00047594"/>
    </source>
</evidence>
<dbReference type="Proteomes" id="UP000317093">
    <property type="component" value="Chromosome"/>
</dbReference>
<dbReference type="PANTHER" id="PTHR30622">
    <property type="entry name" value="UNDECAPRENYL-DIPHOSPHATASE"/>
    <property type="match status" value="1"/>
</dbReference>
<keyword evidence="14" id="KW-0133">Cell shape</keyword>
<evidence type="ECO:0000256" key="4">
    <source>
        <dbReference type="ARBA" id="ARBA00021581"/>
    </source>
</evidence>
<name>A0A518B9M6_9BACT</name>
<dbReference type="GO" id="GO:0071555">
    <property type="term" value="P:cell wall organization"/>
    <property type="evidence" value="ECO:0007669"/>
    <property type="project" value="UniProtKB-KW"/>
</dbReference>
<keyword evidence="14" id="KW-0573">Peptidoglycan synthesis</keyword>
<dbReference type="GO" id="GO:0009252">
    <property type="term" value="P:peptidoglycan biosynthetic process"/>
    <property type="evidence" value="ECO:0007669"/>
    <property type="project" value="UniProtKB-KW"/>
</dbReference>
<dbReference type="PANTHER" id="PTHR30622:SF4">
    <property type="entry name" value="UNDECAPRENYL-DIPHOSPHATASE"/>
    <property type="match status" value="1"/>
</dbReference>
<keyword evidence="14" id="KW-0961">Cell wall biogenesis/degradation</keyword>
<comment type="catalytic activity">
    <reaction evidence="13 14">
        <text>di-trans,octa-cis-undecaprenyl diphosphate + H2O = di-trans,octa-cis-undecaprenyl phosphate + phosphate + H(+)</text>
        <dbReference type="Rhea" id="RHEA:28094"/>
        <dbReference type="ChEBI" id="CHEBI:15377"/>
        <dbReference type="ChEBI" id="CHEBI:15378"/>
        <dbReference type="ChEBI" id="CHEBI:43474"/>
        <dbReference type="ChEBI" id="CHEBI:58405"/>
        <dbReference type="ChEBI" id="CHEBI:60392"/>
        <dbReference type="EC" id="3.6.1.27"/>
    </reaction>
</comment>
<accession>A0A518B9M6</accession>
<evidence type="ECO:0000256" key="1">
    <source>
        <dbReference type="ARBA" id="ARBA00004651"/>
    </source>
</evidence>
<evidence type="ECO:0000313" key="15">
    <source>
        <dbReference type="EMBL" id="QDU63613.1"/>
    </source>
</evidence>
<dbReference type="OrthoDB" id="9808289at2"/>
<evidence type="ECO:0000256" key="12">
    <source>
        <dbReference type="ARBA" id="ARBA00032932"/>
    </source>
</evidence>
<dbReference type="EC" id="3.6.1.27" evidence="3 14"/>
<evidence type="ECO:0000256" key="8">
    <source>
        <dbReference type="ARBA" id="ARBA00022989"/>
    </source>
</evidence>
<dbReference type="EMBL" id="CP036279">
    <property type="protein sequence ID" value="QDU63613.1"/>
    <property type="molecule type" value="Genomic_DNA"/>
</dbReference>
<sequence>MPETVPSLGIGEAVALGVLQGLTEFLPISSSGHLALAQHFLGLRDLPLFFDVMLHVGTLAAVLFFYRRSLLMAVGDAAGVSYDQSAVEAMLLPRLPGWRTAWLLILATLPVVMASFVFRVETADGPSETPAWIEQIAGLREHASERPWAILGFMVATGGVLLIGSRFQGGKADAEATTWWQAVIVGIAQTFSALFPGISRSGATVSTGLVAGMRPEWAVHFSLLMSIPAILGAAVLKAADLDPRWLTPGNIVATLIGTLVSAMVGWCCILFLLHAVRRRRWWWFTIYLWSFALIVAGILSAQSAGS</sequence>
<dbReference type="GO" id="GO:0008360">
    <property type="term" value="P:regulation of cell shape"/>
    <property type="evidence" value="ECO:0007669"/>
    <property type="project" value="UniProtKB-KW"/>
</dbReference>
<evidence type="ECO:0000256" key="2">
    <source>
        <dbReference type="ARBA" id="ARBA00010621"/>
    </source>
</evidence>
<evidence type="ECO:0000256" key="6">
    <source>
        <dbReference type="ARBA" id="ARBA00022692"/>
    </source>
</evidence>
<feature type="transmembrane region" description="Helical" evidence="14">
    <location>
        <begin position="251"/>
        <end position="275"/>
    </location>
</feature>
<dbReference type="KEGG" id="knv:Pan216_44940"/>
<organism evidence="15 16">
    <name type="scientific">Kolteria novifilia</name>
    <dbReference type="NCBI Taxonomy" id="2527975"/>
    <lineage>
        <taxon>Bacteria</taxon>
        <taxon>Pseudomonadati</taxon>
        <taxon>Planctomycetota</taxon>
        <taxon>Planctomycetia</taxon>
        <taxon>Kolteriales</taxon>
        <taxon>Kolteriaceae</taxon>
        <taxon>Kolteria</taxon>
    </lineage>
</organism>
<evidence type="ECO:0000256" key="9">
    <source>
        <dbReference type="ARBA" id="ARBA00023136"/>
    </source>
</evidence>
<keyword evidence="10 14" id="KW-0046">Antibiotic resistance</keyword>
<comment type="similarity">
    <text evidence="2 14">Belongs to the UppP family.</text>
</comment>
<feature type="transmembrane region" description="Helical" evidence="14">
    <location>
        <begin position="148"/>
        <end position="167"/>
    </location>
</feature>
<comment type="function">
    <text evidence="14">Catalyzes the dephosphorylation of undecaprenyl diphosphate (UPP). Confers resistance to bacitracin.</text>
</comment>
<evidence type="ECO:0000313" key="16">
    <source>
        <dbReference type="Proteomes" id="UP000317093"/>
    </source>
</evidence>
<evidence type="ECO:0000256" key="10">
    <source>
        <dbReference type="ARBA" id="ARBA00023251"/>
    </source>
</evidence>
<evidence type="ECO:0000256" key="7">
    <source>
        <dbReference type="ARBA" id="ARBA00022801"/>
    </source>
</evidence>
<dbReference type="GO" id="GO:0046677">
    <property type="term" value="P:response to antibiotic"/>
    <property type="evidence" value="ECO:0007669"/>
    <property type="project" value="UniProtKB-UniRule"/>
</dbReference>
<feature type="transmembrane region" description="Helical" evidence="14">
    <location>
        <begin position="46"/>
        <end position="66"/>
    </location>
</feature>
<proteinExistence type="inferred from homology"/>
<feature type="transmembrane region" description="Helical" evidence="14">
    <location>
        <begin position="281"/>
        <end position="301"/>
    </location>
</feature>
<dbReference type="InterPro" id="IPR003824">
    <property type="entry name" value="UppP"/>
</dbReference>
<evidence type="ECO:0000256" key="11">
    <source>
        <dbReference type="ARBA" id="ARBA00032707"/>
    </source>
</evidence>
<dbReference type="Pfam" id="PF02673">
    <property type="entry name" value="BacA"/>
    <property type="match status" value="1"/>
</dbReference>
<gene>
    <name evidence="14 15" type="primary">uppP</name>
    <name evidence="15" type="ORF">Pan216_44940</name>
</gene>